<keyword evidence="3" id="KW-1185">Reference proteome</keyword>
<dbReference type="EMBL" id="BQFW01000010">
    <property type="protein sequence ID" value="GJJ74928.1"/>
    <property type="molecule type" value="Genomic_DNA"/>
</dbReference>
<reference evidence="2" key="2">
    <citation type="journal article" date="2022" name="Microbiol. Resour. Announc.">
        <title>Whole-Genome Sequence of Entomortierella parvispora E1425, a Mucoromycotan Fungus Associated with Burkholderiaceae-Related Endosymbiotic Bacteria.</title>
        <authorList>
            <person name="Herlambang A."/>
            <person name="Guo Y."/>
            <person name="Takashima Y."/>
            <person name="Narisawa K."/>
            <person name="Ohta H."/>
            <person name="Nishizawa T."/>
        </authorList>
    </citation>
    <scope>NUCLEOTIDE SEQUENCE</scope>
    <source>
        <strain evidence="2">E1425</strain>
    </source>
</reference>
<organism evidence="2 3">
    <name type="scientific">Entomortierella parvispora</name>
    <dbReference type="NCBI Taxonomy" id="205924"/>
    <lineage>
        <taxon>Eukaryota</taxon>
        <taxon>Fungi</taxon>
        <taxon>Fungi incertae sedis</taxon>
        <taxon>Mucoromycota</taxon>
        <taxon>Mortierellomycotina</taxon>
        <taxon>Mortierellomycetes</taxon>
        <taxon>Mortierellales</taxon>
        <taxon>Mortierellaceae</taxon>
        <taxon>Entomortierella</taxon>
    </lineage>
</organism>
<accession>A0A9P3HEM5</accession>
<dbReference type="OrthoDB" id="2404630at2759"/>
<feature type="signal peptide" evidence="1">
    <location>
        <begin position="1"/>
        <end position="20"/>
    </location>
</feature>
<dbReference type="AlphaFoldDB" id="A0A9P3HEM5"/>
<gene>
    <name evidence="2" type="ORF">EMPS_07286</name>
</gene>
<sequence length="146" mass="15081">MRSFTLAAIVAALALSTVSAQQPETPLPCYQASCSNLISVLQECSITVDASTGNINFPVASNTTSTTDKCLCKQSIVDAYDPCYNCGAENQKIQNRFSTQNLVDSCNLNFGASTVKMPGSSAGAASSIPSMALAAASVMVSLLVLA</sequence>
<comment type="caution">
    <text evidence="2">The sequence shown here is derived from an EMBL/GenBank/DDBJ whole genome shotgun (WGS) entry which is preliminary data.</text>
</comment>
<reference evidence="2" key="1">
    <citation type="submission" date="2021-11" db="EMBL/GenBank/DDBJ databases">
        <authorList>
            <person name="Herlambang A."/>
            <person name="Guo Y."/>
            <person name="Takashima Y."/>
            <person name="Nishizawa T."/>
        </authorList>
    </citation>
    <scope>NUCLEOTIDE SEQUENCE</scope>
    <source>
        <strain evidence="2">E1425</strain>
    </source>
</reference>
<evidence type="ECO:0000313" key="3">
    <source>
        <dbReference type="Proteomes" id="UP000827284"/>
    </source>
</evidence>
<keyword evidence="1" id="KW-0732">Signal</keyword>
<feature type="chain" id="PRO_5040458643" evidence="1">
    <location>
        <begin position="21"/>
        <end position="146"/>
    </location>
</feature>
<evidence type="ECO:0000313" key="2">
    <source>
        <dbReference type="EMBL" id="GJJ74928.1"/>
    </source>
</evidence>
<dbReference type="Proteomes" id="UP000827284">
    <property type="component" value="Unassembled WGS sequence"/>
</dbReference>
<proteinExistence type="predicted"/>
<evidence type="ECO:0000256" key="1">
    <source>
        <dbReference type="SAM" id="SignalP"/>
    </source>
</evidence>
<name>A0A9P3HEM5_9FUNG</name>
<protein>
    <submittedName>
        <fullName evidence="2">Uncharacterized protein</fullName>
    </submittedName>
</protein>